<dbReference type="STRING" id="690879.TSACC_23129"/>
<dbReference type="Gene3D" id="2.70.98.10">
    <property type="match status" value="1"/>
</dbReference>
<protein>
    <recommendedName>
        <fullName evidence="4">Aldose 1-epimerase</fullName>
    </recommendedName>
</protein>
<dbReference type="GO" id="GO:0030246">
    <property type="term" value="F:carbohydrate binding"/>
    <property type="evidence" value="ECO:0007669"/>
    <property type="project" value="InterPro"/>
</dbReference>
<feature type="signal peptide" evidence="1">
    <location>
        <begin position="1"/>
        <end position="21"/>
    </location>
</feature>
<organism evidence="2 3">
    <name type="scientific">Terrimicrobium sacchariphilum</name>
    <dbReference type="NCBI Taxonomy" id="690879"/>
    <lineage>
        <taxon>Bacteria</taxon>
        <taxon>Pseudomonadati</taxon>
        <taxon>Verrucomicrobiota</taxon>
        <taxon>Terrimicrobiia</taxon>
        <taxon>Terrimicrobiales</taxon>
        <taxon>Terrimicrobiaceae</taxon>
        <taxon>Terrimicrobium</taxon>
    </lineage>
</organism>
<dbReference type="AlphaFoldDB" id="A0A146GDH6"/>
<accession>A0A146GDH6</accession>
<dbReference type="InParanoid" id="A0A146GDH6"/>
<feature type="chain" id="PRO_5007524767" description="Aldose 1-epimerase" evidence="1">
    <location>
        <begin position="22"/>
        <end position="325"/>
    </location>
</feature>
<dbReference type="GO" id="GO:0003824">
    <property type="term" value="F:catalytic activity"/>
    <property type="evidence" value="ECO:0007669"/>
    <property type="project" value="InterPro"/>
</dbReference>
<keyword evidence="3" id="KW-1185">Reference proteome</keyword>
<comment type="caution">
    <text evidence="2">The sequence shown here is derived from an EMBL/GenBank/DDBJ whole genome shotgun (WGS) entry which is preliminary data.</text>
</comment>
<dbReference type="Proteomes" id="UP000076023">
    <property type="component" value="Unassembled WGS sequence"/>
</dbReference>
<evidence type="ECO:0008006" key="4">
    <source>
        <dbReference type="Google" id="ProtNLM"/>
    </source>
</evidence>
<dbReference type="EMBL" id="BDCO01000002">
    <property type="protein sequence ID" value="GAT34697.1"/>
    <property type="molecule type" value="Genomic_DNA"/>
</dbReference>
<gene>
    <name evidence="2" type="ORF">TSACC_23129</name>
</gene>
<dbReference type="GO" id="GO:0005975">
    <property type="term" value="P:carbohydrate metabolic process"/>
    <property type="evidence" value="ECO:0007669"/>
    <property type="project" value="InterPro"/>
</dbReference>
<evidence type="ECO:0000256" key="1">
    <source>
        <dbReference type="SAM" id="SignalP"/>
    </source>
</evidence>
<keyword evidence="1" id="KW-0732">Signal</keyword>
<sequence>MRSLFCLTAWLLLCVPGVSSGTEDGAERLLRNDRLEVRVMVPDHPGRYNRGTRFTPIAAVLGVRRDGVEYLYRPETHDPINDHAGLAAEFDLCIPDGPADALPSGYQEAAVGEGFLKIGVGALRKPAKTYHLFMTPALLEPAVTTVEWQANRAVFHQIFDGRTTPGYSYRLDAVLSLEGASLAVDWKLTNTGTKPITTRQYTHNFFRIADRPTASGYILSFPYDIQPKGLEEGQKLAGRSIHFTGAIPRWINATIAYPSGYAGRNIVTLRHPRAGREIICETSDPGLRTDIHARADYISPEQFIEIILPPGGSHSWTRKYTFLDD</sequence>
<dbReference type="InterPro" id="IPR011013">
    <property type="entry name" value="Gal_mutarotase_sf_dom"/>
</dbReference>
<dbReference type="InterPro" id="IPR014718">
    <property type="entry name" value="GH-type_carb-bd"/>
</dbReference>
<name>A0A146GDH6_TERSA</name>
<evidence type="ECO:0000313" key="3">
    <source>
        <dbReference type="Proteomes" id="UP000076023"/>
    </source>
</evidence>
<evidence type="ECO:0000313" key="2">
    <source>
        <dbReference type="EMBL" id="GAT34697.1"/>
    </source>
</evidence>
<reference evidence="3" key="1">
    <citation type="journal article" date="2017" name="Genome Announc.">
        <title>Draft Genome Sequence of Terrimicrobium sacchariphilum NM-5T, a Facultative Anaerobic Soil Bacterium of the Class Spartobacteria.</title>
        <authorList>
            <person name="Qiu Y.L."/>
            <person name="Tourlousse D.M."/>
            <person name="Matsuura N."/>
            <person name="Ohashi A."/>
            <person name="Sekiguchi Y."/>
        </authorList>
    </citation>
    <scope>NUCLEOTIDE SEQUENCE [LARGE SCALE GENOMIC DNA]</scope>
    <source>
        <strain evidence="3">NM-5</strain>
    </source>
</reference>
<proteinExistence type="predicted"/>
<dbReference type="SUPFAM" id="SSF74650">
    <property type="entry name" value="Galactose mutarotase-like"/>
    <property type="match status" value="1"/>
</dbReference>